<evidence type="ECO:0000313" key="3">
    <source>
        <dbReference type="Proteomes" id="UP000721236"/>
    </source>
</evidence>
<feature type="chain" id="PRO_5045120017" description="Type IV secretion system protein VirB5" evidence="1">
    <location>
        <begin position="21"/>
        <end position="217"/>
    </location>
</feature>
<dbReference type="RefSeq" id="WP_222208820.1">
    <property type="nucleotide sequence ID" value="NZ_CAJZAH010000010.1"/>
</dbReference>
<gene>
    <name evidence="2" type="ORF">LMG21510_04996</name>
</gene>
<dbReference type="Proteomes" id="UP000721236">
    <property type="component" value="Unassembled WGS sequence"/>
</dbReference>
<evidence type="ECO:0008006" key="4">
    <source>
        <dbReference type="Google" id="ProtNLM"/>
    </source>
</evidence>
<sequence length="217" mass="22775">MVAVILAAVVLAVGPLPARASGIPTVDVAAIVQLKLQYDQLLQQYDTLRHQYEAVTGHYGRGAGFGEAVTAASVVPGSWQAVVAEQSRGAFGARQAQAEALIRTAPPDSFADPASPAATSYRFGTDAVRSAMAGGDALYAQAQVHLANLSRLGQQVDTTENIKDGQDLQNRIAAESGLLQSALAKLATLNMNLQASVANQVNQATAQRQRYFAPTTK</sequence>
<reference evidence="2 3" key="1">
    <citation type="submission" date="2021-08" db="EMBL/GenBank/DDBJ databases">
        <authorList>
            <person name="Peeters C."/>
        </authorList>
    </citation>
    <scope>NUCLEOTIDE SEQUENCE [LARGE SCALE GENOMIC DNA]</scope>
    <source>
        <strain evidence="2 3">LMG 21510</strain>
    </source>
</reference>
<dbReference type="InterPro" id="IPR023220">
    <property type="entry name" value="T4SS_VirB5-domain"/>
</dbReference>
<name>A0ABN7ZIA7_9BURK</name>
<keyword evidence="1" id="KW-0732">Signal</keyword>
<dbReference type="SUPFAM" id="SSF101082">
    <property type="entry name" value="Typo IV secretion system protein TraC"/>
    <property type="match status" value="1"/>
</dbReference>
<evidence type="ECO:0000313" key="2">
    <source>
        <dbReference type="EMBL" id="CAG9183991.1"/>
    </source>
</evidence>
<dbReference type="Gene3D" id="1.20.58.430">
    <property type="entry name" value="Type IV secretion system, VirB5-domain"/>
    <property type="match status" value="1"/>
</dbReference>
<comment type="caution">
    <text evidence="2">The sequence shown here is derived from an EMBL/GenBank/DDBJ whole genome shotgun (WGS) entry which is preliminary data.</text>
</comment>
<feature type="signal peptide" evidence="1">
    <location>
        <begin position="1"/>
        <end position="20"/>
    </location>
</feature>
<protein>
    <recommendedName>
        <fullName evidence="4">Type IV secretion system protein VirB5</fullName>
    </recommendedName>
</protein>
<evidence type="ECO:0000256" key="1">
    <source>
        <dbReference type="SAM" id="SignalP"/>
    </source>
</evidence>
<dbReference type="CDD" id="cd14262">
    <property type="entry name" value="VirB5_like"/>
    <property type="match status" value="1"/>
</dbReference>
<keyword evidence="3" id="KW-1185">Reference proteome</keyword>
<accession>A0ABN7ZIA7</accession>
<organism evidence="2 3">
    <name type="scientific">Cupriavidus respiraculi</name>
    <dbReference type="NCBI Taxonomy" id="195930"/>
    <lineage>
        <taxon>Bacteria</taxon>
        <taxon>Pseudomonadati</taxon>
        <taxon>Pseudomonadota</taxon>
        <taxon>Betaproteobacteria</taxon>
        <taxon>Burkholderiales</taxon>
        <taxon>Burkholderiaceae</taxon>
        <taxon>Cupriavidus</taxon>
    </lineage>
</organism>
<dbReference type="Pfam" id="PF07996">
    <property type="entry name" value="T4SS"/>
    <property type="match status" value="1"/>
</dbReference>
<proteinExistence type="predicted"/>
<dbReference type="EMBL" id="CAJZAH010000010">
    <property type="protein sequence ID" value="CAG9183991.1"/>
    <property type="molecule type" value="Genomic_DNA"/>
</dbReference>
<dbReference type="InterPro" id="IPR014158">
    <property type="entry name" value="T4SS_VirB5"/>
</dbReference>